<dbReference type="OrthoDB" id="9998367at2759"/>
<keyword evidence="2" id="KW-1185">Reference proteome</keyword>
<gene>
    <name evidence="1" type="ORF">CHLNCDRAFT_13097</name>
</gene>
<sequence>LTVFTIGHSSRTLAELADLLEEHGVKVLVDVRTAPRSRSNPHFNRESMGGELPRLHGCQYEWMGRELGGLRKRNKALAANDGWENESFRGYADYMQTPAFAAGLQQLLQLARAKQPVCLMCAETCHWHCHRMLLCDALEVHGCQVRHIMQRGKAPLAHQLTKFARVHGTTITYPAAAQQQEAGSDAAG</sequence>
<organism evidence="2">
    <name type="scientific">Chlorella variabilis</name>
    <name type="common">Green alga</name>
    <dbReference type="NCBI Taxonomy" id="554065"/>
    <lineage>
        <taxon>Eukaryota</taxon>
        <taxon>Viridiplantae</taxon>
        <taxon>Chlorophyta</taxon>
        <taxon>core chlorophytes</taxon>
        <taxon>Trebouxiophyceae</taxon>
        <taxon>Chlorellales</taxon>
        <taxon>Chlorellaceae</taxon>
        <taxon>Chlorella clade</taxon>
        <taxon>Chlorella</taxon>
    </lineage>
</organism>
<dbReference type="STRING" id="554065.E1ZLI5"/>
<feature type="non-terminal residue" evidence="1">
    <location>
        <position position="188"/>
    </location>
</feature>
<dbReference type="EMBL" id="GL433852">
    <property type="protein sequence ID" value="EFN53409.1"/>
    <property type="molecule type" value="Genomic_DNA"/>
</dbReference>
<evidence type="ECO:0000313" key="1">
    <source>
        <dbReference type="EMBL" id="EFN53409.1"/>
    </source>
</evidence>
<dbReference type="InterPro" id="IPR007438">
    <property type="entry name" value="DUF488"/>
</dbReference>
<evidence type="ECO:0000313" key="2">
    <source>
        <dbReference type="Proteomes" id="UP000008141"/>
    </source>
</evidence>
<dbReference type="PIRSF" id="PIRSF024492">
    <property type="entry name" value="UCP024492"/>
    <property type="match status" value="1"/>
</dbReference>
<protein>
    <recommendedName>
        <fullName evidence="3">DUF488 domain-containing protein</fullName>
    </recommendedName>
</protein>
<dbReference type="KEGG" id="cvr:CHLNCDRAFT_13097"/>
<name>E1ZLI5_CHLVA</name>
<feature type="non-terminal residue" evidence="1">
    <location>
        <position position="1"/>
    </location>
</feature>
<dbReference type="AlphaFoldDB" id="E1ZLI5"/>
<accession>E1ZLI5</accession>
<dbReference type="GeneID" id="17352699"/>
<proteinExistence type="predicted"/>
<dbReference type="Proteomes" id="UP000008141">
    <property type="component" value="Unassembled WGS sequence"/>
</dbReference>
<reference evidence="1 2" key="1">
    <citation type="journal article" date="2010" name="Plant Cell">
        <title>The Chlorella variabilis NC64A genome reveals adaptation to photosymbiosis, coevolution with viruses, and cryptic sex.</title>
        <authorList>
            <person name="Blanc G."/>
            <person name="Duncan G."/>
            <person name="Agarkova I."/>
            <person name="Borodovsky M."/>
            <person name="Gurnon J."/>
            <person name="Kuo A."/>
            <person name="Lindquist E."/>
            <person name="Lucas S."/>
            <person name="Pangilinan J."/>
            <person name="Polle J."/>
            <person name="Salamov A."/>
            <person name="Terry A."/>
            <person name="Yamada T."/>
            <person name="Dunigan D.D."/>
            <person name="Grigoriev I.V."/>
            <person name="Claverie J.M."/>
            <person name="Van Etten J.L."/>
        </authorList>
    </citation>
    <scope>NUCLEOTIDE SEQUENCE [LARGE SCALE GENOMIC DNA]</scope>
    <source>
        <strain evidence="1 2">NC64A</strain>
    </source>
</reference>
<dbReference type="eggNOG" id="ENOG502SQJR">
    <property type="taxonomic scope" value="Eukaryota"/>
</dbReference>
<dbReference type="InParanoid" id="E1ZLI5"/>
<dbReference type="PANTHER" id="PTHR39337:SF1">
    <property type="entry name" value="BLR5642 PROTEIN"/>
    <property type="match status" value="1"/>
</dbReference>
<dbReference type="InterPro" id="IPR014519">
    <property type="entry name" value="UCP024492"/>
</dbReference>
<evidence type="ECO:0008006" key="3">
    <source>
        <dbReference type="Google" id="ProtNLM"/>
    </source>
</evidence>
<dbReference type="PANTHER" id="PTHR39337">
    <property type="entry name" value="BLR5642 PROTEIN"/>
    <property type="match status" value="1"/>
</dbReference>
<dbReference type="Pfam" id="PF04343">
    <property type="entry name" value="DUF488"/>
    <property type="match status" value="1"/>
</dbReference>
<dbReference type="RefSeq" id="XP_005845511.1">
    <property type="nucleotide sequence ID" value="XM_005845449.1"/>
</dbReference>